<evidence type="ECO:0000313" key="4">
    <source>
        <dbReference type="Proteomes" id="UP001597073"/>
    </source>
</evidence>
<dbReference type="RefSeq" id="WP_377142115.1">
    <property type="nucleotide sequence ID" value="NZ_JBHTIA010000005.1"/>
</dbReference>
<keyword evidence="2" id="KW-0472">Membrane</keyword>
<protein>
    <recommendedName>
        <fullName evidence="5">Outer membrane protein beta-barrel domain-containing protein</fullName>
    </recommendedName>
</protein>
<dbReference type="Proteomes" id="UP001597073">
    <property type="component" value="Unassembled WGS sequence"/>
</dbReference>
<comment type="caution">
    <text evidence="3">The sequence shown here is derived from an EMBL/GenBank/DDBJ whole genome shotgun (WGS) entry which is preliminary data.</text>
</comment>
<evidence type="ECO:0008006" key="5">
    <source>
        <dbReference type="Google" id="ProtNLM"/>
    </source>
</evidence>
<dbReference type="EMBL" id="JBHTIA010000005">
    <property type="protein sequence ID" value="MFD0765236.1"/>
    <property type="molecule type" value="Genomic_DNA"/>
</dbReference>
<feature type="region of interest" description="Disordered" evidence="1">
    <location>
        <begin position="203"/>
        <end position="235"/>
    </location>
</feature>
<evidence type="ECO:0000256" key="1">
    <source>
        <dbReference type="SAM" id="MobiDB-lite"/>
    </source>
</evidence>
<sequence>MDEQFDKELSNHIREVFDNYEHPGANHGWELLQAKVNARKKGKKVAWLWWSSAAAVVLVFLGVLVWNNNQDTSVNNLAVKPVKQQQPAAKDSAAINNTAITPDKPEQVIANNPAPAFNNNIVIPRYVEVTPSVAINGKTQATTNTVLDTQPSQNSTTLAQQLAANQAIQPNNIIPNNNNAVADPSRTIIDSQKVAANVPKQPQLANNNLPVNNAIQGDANGTSAALSKQPPQPVKRSIEDMFAADKVNQTAKANKRAEKQQDKKVNFSVYAATYFNYAEGSTNQVNAGAGLTSDFKLTNKLKLSTGVSIAQNSLNYNTQAPPAASALAREAPALKAESLFSTAAVLPVFKNYNASLVGLDIPINIKYEFNPQKTDAYISAGLSSGTFINETYTYRYGYSGGAGFATNAAPEEQTLHNSFNSFYFAKTLNLSFGVGYPVGGNRLVIEPFVKYPLSGLGAQDIKFGAGGVNLKFSFKTQKR</sequence>
<gene>
    <name evidence="3" type="ORF">ACFQZI_10270</name>
</gene>
<proteinExistence type="predicted"/>
<feature type="transmembrane region" description="Helical" evidence="2">
    <location>
        <begin position="45"/>
        <end position="66"/>
    </location>
</feature>
<feature type="compositionally biased region" description="Polar residues" evidence="1">
    <location>
        <begin position="203"/>
        <end position="226"/>
    </location>
</feature>
<keyword evidence="2" id="KW-1133">Transmembrane helix</keyword>
<name>A0ABW2ZGE0_9SPHI</name>
<organism evidence="3 4">
    <name type="scientific">Mucilaginibacter lutimaris</name>
    <dbReference type="NCBI Taxonomy" id="931629"/>
    <lineage>
        <taxon>Bacteria</taxon>
        <taxon>Pseudomonadati</taxon>
        <taxon>Bacteroidota</taxon>
        <taxon>Sphingobacteriia</taxon>
        <taxon>Sphingobacteriales</taxon>
        <taxon>Sphingobacteriaceae</taxon>
        <taxon>Mucilaginibacter</taxon>
    </lineage>
</organism>
<keyword evidence="4" id="KW-1185">Reference proteome</keyword>
<keyword evidence="2" id="KW-0812">Transmembrane</keyword>
<evidence type="ECO:0000313" key="3">
    <source>
        <dbReference type="EMBL" id="MFD0765236.1"/>
    </source>
</evidence>
<accession>A0ABW2ZGE0</accession>
<evidence type="ECO:0000256" key="2">
    <source>
        <dbReference type="SAM" id="Phobius"/>
    </source>
</evidence>
<reference evidence="4" key="1">
    <citation type="journal article" date="2019" name="Int. J. Syst. Evol. Microbiol.">
        <title>The Global Catalogue of Microorganisms (GCM) 10K type strain sequencing project: providing services to taxonomists for standard genome sequencing and annotation.</title>
        <authorList>
            <consortium name="The Broad Institute Genomics Platform"/>
            <consortium name="The Broad Institute Genome Sequencing Center for Infectious Disease"/>
            <person name="Wu L."/>
            <person name="Ma J."/>
        </authorList>
    </citation>
    <scope>NUCLEOTIDE SEQUENCE [LARGE SCALE GENOMIC DNA]</scope>
    <source>
        <strain evidence="4">CCUG 60742</strain>
    </source>
</reference>